<dbReference type="Proteomes" id="UP000515158">
    <property type="component" value="Unplaced"/>
</dbReference>
<dbReference type="Pfam" id="PF00858">
    <property type="entry name" value="ASC"/>
    <property type="match status" value="1"/>
</dbReference>
<proteinExistence type="inferred from homology"/>
<keyword evidence="4 12" id="KW-0894">Sodium channel</keyword>
<evidence type="ECO:0000256" key="7">
    <source>
        <dbReference type="ARBA" id="ARBA00023053"/>
    </source>
</evidence>
<dbReference type="Gene3D" id="1.10.287.770">
    <property type="entry name" value="YojJ-like"/>
    <property type="match status" value="1"/>
</dbReference>
<comment type="subcellular location">
    <subcellularLocation>
        <location evidence="1">Membrane</location>
        <topology evidence="1">Multi-pass membrane protein</topology>
    </subcellularLocation>
</comment>
<dbReference type="PANTHER" id="PTHR11690:SF240">
    <property type="entry name" value="PICKPOCKET 25-RELATED"/>
    <property type="match status" value="1"/>
</dbReference>
<feature type="compositionally biased region" description="Polar residues" evidence="13">
    <location>
        <begin position="1"/>
        <end position="12"/>
    </location>
</feature>
<evidence type="ECO:0000256" key="11">
    <source>
        <dbReference type="ARBA" id="ARBA00023303"/>
    </source>
</evidence>
<dbReference type="FunCoup" id="A0A6P9A0B6">
    <property type="interactions" value="5"/>
</dbReference>
<evidence type="ECO:0000256" key="6">
    <source>
        <dbReference type="ARBA" id="ARBA00022989"/>
    </source>
</evidence>
<dbReference type="KEGG" id="tpal:117651168"/>
<dbReference type="AlphaFoldDB" id="A0A6P9A0B6"/>
<feature type="region of interest" description="Disordered" evidence="13">
    <location>
        <begin position="1"/>
        <end position="56"/>
    </location>
</feature>
<feature type="transmembrane region" description="Helical" evidence="14">
    <location>
        <begin position="474"/>
        <end position="505"/>
    </location>
</feature>
<keyword evidence="9 14" id="KW-0472">Membrane</keyword>
<dbReference type="GO" id="GO:0015280">
    <property type="term" value="F:ligand-gated sodium channel activity"/>
    <property type="evidence" value="ECO:0007669"/>
    <property type="project" value="TreeGrafter"/>
</dbReference>
<evidence type="ECO:0000256" key="3">
    <source>
        <dbReference type="ARBA" id="ARBA00022448"/>
    </source>
</evidence>
<keyword evidence="11 12" id="KW-0407">Ion channel</keyword>
<keyword evidence="5 12" id="KW-0812">Transmembrane</keyword>
<evidence type="ECO:0000256" key="5">
    <source>
        <dbReference type="ARBA" id="ARBA00022692"/>
    </source>
</evidence>
<keyword evidence="8 12" id="KW-0406">Ion transport</keyword>
<comment type="similarity">
    <text evidence="2 12">Belongs to the amiloride-sensitive sodium channel (TC 1.A.6) family.</text>
</comment>
<evidence type="ECO:0000313" key="16">
    <source>
        <dbReference type="RefSeq" id="XP_034250865.1"/>
    </source>
</evidence>
<evidence type="ECO:0000256" key="1">
    <source>
        <dbReference type="ARBA" id="ARBA00004141"/>
    </source>
</evidence>
<protein>
    <submittedName>
        <fullName evidence="16">Sodium channel protein Nach-like</fullName>
    </submittedName>
</protein>
<keyword evidence="7" id="KW-0915">Sodium</keyword>
<evidence type="ECO:0000256" key="9">
    <source>
        <dbReference type="ARBA" id="ARBA00023136"/>
    </source>
</evidence>
<dbReference type="InParanoid" id="A0A6P9A0B6"/>
<evidence type="ECO:0000256" key="10">
    <source>
        <dbReference type="ARBA" id="ARBA00023201"/>
    </source>
</evidence>
<name>A0A6P9A0B6_THRPL</name>
<dbReference type="PANTHER" id="PTHR11690">
    <property type="entry name" value="AMILORIDE-SENSITIVE SODIUM CHANNEL-RELATED"/>
    <property type="match status" value="1"/>
</dbReference>
<feature type="transmembrane region" description="Helical" evidence="14">
    <location>
        <begin position="99"/>
        <end position="121"/>
    </location>
</feature>
<evidence type="ECO:0000256" key="13">
    <source>
        <dbReference type="SAM" id="MobiDB-lite"/>
    </source>
</evidence>
<gene>
    <name evidence="16" type="primary">LOC117651168</name>
</gene>
<evidence type="ECO:0000256" key="14">
    <source>
        <dbReference type="SAM" id="Phobius"/>
    </source>
</evidence>
<dbReference type="OrthoDB" id="6628406at2759"/>
<evidence type="ECO:0000256" key="4">
    <source>
        <dbReference type="ARBA" id="ARBA00022461"/>
    </source>
</evidence>
<reference evidence="16" key="1">
    <citation type="submission" date="2025-08" db="UniProtKB">
        <authorList>
            <consortium name="RefSeq"/>
        </authorList>
    </citation>
    <scope>IDENTIFICATION</scope>
    <source>
        <tissue evidence="16">Total insect</tissue>
    </source>
</reference>
<dbReference type="RefSeq" id="XP_034250865.1">
    <property type="nucleotide sequence ID" value="XM_034394974.1"/>
</dbReference>
<keyword evidence="15" id="KW-1185">Reference proteome</keyword>
<sequence>MSSKMVTSPSQGRHTAARHHEHHALADRGSSKSKDSDWGRDGRDDQGSARTLSARSDDSLLPQKSMISRVGLYVREFFEQSTLHGLRYMILDKGNYFDVALWTVALVASVTGAILLIGGSWRRFQDNPTVVQLEKDFRLWNTSFPSATMCYDRRLDELRVQDQIAELWGARDNDTDDYRRYYKFVEAVANASFWSLDVFKEFKGDKELNAVNMLDLADKVNLKVFFRATVFDTSPTINFTETLTEMGICYSYSAVTARYLPVRRNTPFEDFKPPQCNFLNSLCYARVEDLQGPVKYYVHSPYEIPDSASKPFTVHSRQERDTTVRFLETIADEQLRTLTRRQRRCQFFDEGVKPYPVYSYNLCMMSCRRKLCLRYCGCAPYFYGDRGDGVKMCDVDGLACLAQHADKLVALREEDPEAQCKCYHSCEEIRYTTDRNFERSWSYPVPDNIRFRWAIELYSKTRVKRSIIFTFSDLLVSFGGTAALFLGCSLITFVELIYFFTLRLLCSVAQARKRRLT</sequence>
<dbReference type="Gene3D" id="1.10.287.820">
    <property type="entry name" value="Acid-sensing ion channel domain"/>
    <property type="match status" value="1"/>
</dbReference>
<dbReference type="GO" id="GO:0005886">
    <property type="term" value="C:plasma membrane"/>
    <property type="evidence" value="ECO:0007669"/>
    <property type="project" value="TreeGrafter"/>
</dbReference>
<evidence type="ECO:0000256" key="12">
    <source>
        <dbReference type="RuleBase" id="RU000679"/>
    </source>
</evidence>
<feature type="compositionally biased region" description="Basic and acidic residues" evidence="13">
    <location>
        <begin position="23"/>
        <end position="47"/>
    </location>
</feature>
<dbReference type="InterPro" id="IPR001873">
    <property type="entry name" value="ENaC"/>
</dbReference>
<keyword evidence="6 14" id="KW-1133">Transmembrane helix</keyword>
<evidence type="ECO:0000256" key="8">
    <source>
        <dbReference type="ARBA" id="ARBA00023065"/>
    </source>
</evidence>
<dbReference type="GeneID" id="117651168"/>
<organism evidence="16">
    <name type="scientific">Thrips palmi</name>
    <name type="common">Melon thrips</name>
    <dbReference type="NCBI Taxonomy" id="161013"/>
    <lineage>
        <taxon>Eukaryota</taxon>
        <taxon>Metazoa</taxon>
        <taxon>Ecdysozoa</taxon>
        <taxon>Arthropoda</taxon>
        <taxon>Hexapoda</taxon>
        <taxon>Insecta</taxon>
        <taxon>Pterygota</taxon>
        <taxon>Neoptera</taxon>
        <taxon>Paraneoptera</taxon>
        <taxon>Thysanoptera</taxon>
        <taxon>Terebrantia</taxon>
        <taxon>Thripoidea</taxon>
        <taxon>Thripidae</taxon>
        <taxon>Thrips</taxon>
    </lineage>
</organism>
<keyword evidence="10 12" id="KW-0739">Sodium transport</keyword>
<evidence type="ECO:0000256" key="2">
    <source>
        <dbReference type="ARBA" id="ARBA00007193"/>
    </source>
</evidence>
<accession>A0A6P9A0B6</accession>
<keyword evidence="3 12" id="KW-0813">Transport</keyword>
<evidence type="ECO:0000313" key="15">
    <source>
        <dbReference type="Proteomes" id="UP000515158"/>
    </source>
</evidence>